<dbReference type="InterPro" id="IPR051059">
    <property type="entry name" value="VerF-like"/>
</dbReference>
<protein>
    <recommendedName>
        <fullName evidence="9">C2H2-type domain-containing protein</fullName>
    </recommendedName>
</protein>
<dbReference type="Pfam" id="PF00096">
    <property type="entry name" value="zf-C2H2"/>
    <property type="match status" value="2"/>
</dbReference>
<evidence type="ECO:0000313" key="10">
    <source>
        <dbReference type="EMBL" id="ETS80083.1"/>
    </source>
</evidence>
<feature type="compositionally biased region" description="Polar residues" evidence="8">
    <location>
        <begin position="93"/>
        <end position="109"/>
    </location>
</feature>
<organism evidence="10 11">
    <name type="scientific">Pestalotiopsis fici (strain W106-1 / CGMCC3.15140)</name>
    <dbReference type="NCBI Taxonomy" id="1229662"/>
    <lineage>
        <taxon>Eukaryota</taxon>
        <taxon>Fungi</taxon>
        <taxon>Dikarya</taxon>
        <taxon>Ascomycota</taxon>
        <taxon>Pezizomycotina</taxon>
        <taxon>Sordariomycetes</taxon>
        <taxon>Xylariomycetidae</taxon>
        <taxon>Amphisphaeriales</taxon>
        <taxon>Sporocadaceae</taxon>
        <taxon>Pestalotiopsis</taxon>
    </lineage>
</organism>
<dbReference type="GO" id="GO:0000785">
    <property type="term" value="C:chromatin"/>
    <property type="evidence" value="ECO:0007669"/>
    <property type="project" value="TreeGrafter"/>
</dbReference>
<dbReference type="PROSITE" id="PS00028">
    <property type="entry name" value="ZINC_FINGER_C2H2_1"/>
    <property type="match status" value="2"/>
</dbReference>
<evidence type="ECO:0000313" key="11">
    <source>
        <dbReference type="Proteomes" id="UP000030651"/>
    </source>
</evidence>
<evidence type="ECO:0000256" key="3">
    <source>
        <dbReference type="ARBA" id="ARBA00022737"/>
    </source>
</evidence>
<keyword evidence="3" id="KW-0677">Repeat</keyword>
<dbReference type="PANTHER" id="PTHR40626:SF13">
    <property type="entry name" value="RESPIRATION FACTOR 2-RELATED"/>
    <property type="match status" value="1"/>
</dbReference>
<dbReference type="PANTHER" id="PTHR40626">
    <property type="entry name" value="MIP31509P"/>
    <property type="match status" value="1"/>
</dbReference>
<keyword evidence="2" id="KW-0479">Metal-binding</keyword>
<dbReference type="eggNOG" id="KOG1721">
    <property type="taxonomic scope" value="Eukaryota"/>
</dbReference>
<evidence type="ECO:0000256" key="8">
    <source>
        <dbReference type="SAM" id="MobiDB-lite"/>
    </source>
</evidence>
<dbReference type="EMBL" id="KI912113">
    <property type="protein sequence ID" value="ETS80083.1"/>
    <property type="molecule type" value="Genomic_DNA"/>
</dbReference>
<evidence type="ECO:0000256" key="5">
    <source>
        <dbReference type="ARBA" id="ARBA00022833"/>
    </source>
</evidence>
<dbReference type="GO" id="GO:0006351">
    <property type="term" value="P:DNA-templated transcription"/>
    <property type="evidence" value="ECO:0007669"/>
    <property type="project" value="InterPro"/>
</dbReference>
<dbReference type="Proteomes" id="UP000030651">
    <property type="component" value="Unassembled WGS sequence"/>
</dbReference>
<keyword evidence="4 7" id="KW-0863">Zinc-finger</keyword>
<keyword evidence="5" id="KW-0862">Zinc</keyword>
<evidence type="ECO:0000256" key="2">
    <source>
        <dbReference type="ARBA" id="ARBA00022723"/>
    </source>
</evidence>
<gene>
    <name evidence="10" type="ORF">PFICI_07612</name>
</gene>
<dbReference type="GO" id="GO:0005634">
    <property type="term" value="C:nucleus"/>
    <property type="evidence" value="ECO:0007669"/>
    <property type="project" value="UniProtKB-SubCell"/>
</dbReference>
<dbReference type="InterPro" id="IPR007219">
    <property type="entry name" value="XnlR_reg_dom"/>
</dbReference>
<dbReference type="GeneID" id="19272625"/>
<evidence type="ECO:0000256" key="7">
    <source>
        <dbReference type="PROSITE-ProRule" id="PRU00042"/>
    </source>
</evidence>
<dbReference type="GO" id="GO:0008270">
    <property type="term" value="F:zinc ion binding"/>
    <property type="evidence" value="ECO:0007669"/>
    <property type="project" value="UniProtKB-KW"/>
</dbReference>
<dbReference type="RefSeq" id="XP_007834384.1">
    <property type="nucleotide sequence ID" value="XM_007836193.1"/>
</dbReference>
<feature type="compositionally biased region" description="Polar residues" evidence="8">
    <location>
        <begin position="123"/>
        <end position="153"/>
    </location>
</feature>
<dbReference type="SMART" id="SM00355">
    <property type="entry name" value="ZnF_C2H2"/>
    <property type="match status" value="2"/>
</dbReference>
<dbReference type="Gene3D" id="3.30.160.60">
    <property type="entry name" value="Classic Zinc Finger"/>
    <property type="match status" value="2"/>
</dbReference>
<evidence type="ECO:0000256" key="4">
    <source>
        <dbReference type="ARBA" id="ARBA00022771"/>
    </source>
</evidence>
<feature type="domain" description="C2H2-type" evidence="9">
    <location>
        <begin position="62"/>
        <end position="90"/>
    </location>
</feature>
<dbReference type="AlphaFoldDB" id="W3X1S0"/>
<comment type="subcellular location">
    <subcellularLocation>
        <location evidence="1">Nucleus</location>
    </subcellularLocation>
</comment>
<feature type="region of interest" description="Disordered" evidence="8">
    <location>
        <begin position="84"/>
        <end position="167"/>
    </location>
</feature>
<feature type="domain" description="C2H2-type" evidence="9">
    <location>
        <begin position="34"/>
        <end position="61"/>
    </location>
</feature>
<dbReference type="CDD" id="cd12148">
    <property type="entry name" value="fungal_TF_MHR"/>
    <property type="match status" value="1"/>
</dbReference>
<proteinExistence type="predicted"/>
<dbReference type="InterPro" id="IPR036236">
    <property type="entry name" value="Znf_C2H2_sf"/>
</dbReference>
<evidence type="ECO:0000256" key="6">
    <source>
        <dbReference type="ARBA" id="ARBA00023242"/>
    </source>
</evidence>
<dbReference type="KEGG" id="pfy:PFICI_07612"/>
<name>W3X1S0_PESFW</name>
<dbReference type="SUPFAM" id="SSF57667">
    <property type="entry name" value="beta-beta-alpha zinc fingers"/>
    <property type="match status" value="1"/>
</dbReference>
<dbReference type="GO" id="GO:0000978">
    <property type="term" value="F:RNA polymerase II cis-regulatory region sequence-specific DNA binding"/>
    <property type="evidence" value="ECO:0007669"/>
    <property type="project" value="InterPro"/>
</dbReference>
<dbReference type="GO" id="GO:0000981">
    <property type="term" value="F:DNA-binding transcription factor activity, RNA polymerase II-specific"/>
    <property type="evidence" value="ECO:0007669"/>
    <property type="project" value="InterPro"/>
</dbReference>
<dbReference type="OMA" id="CIRHERA"/>
<evidence type="ECO:0000259" key="9">
    <source>
        <dbReference type="PROSITE" id="PS50157"/>
    </source>
</evidence>
<reference evidence="11" key="1">
    <citation type="journal article" date="2015" name="BMC Genomics">
        <title>Genomic and transcriptomic analysis of the endophytic fungus Pestalotiopsis fici reveals its lifestyle and high potential for synthesis of natural products.</title>
        <authorList>
            <person name="Wang X."/>
            <person name="Zhang X."/>
            <person name="Liu L."/>
            <person name="Xiang M."/>
            <person name="Wang W."/>
            <person name="Sun X."/>
            <person name="Che Y."/>
            <person name="Guo L."/>
            <person name="Liu G."/>
            <person name="Guo L."/>
            <person name="Wang C."/>
            <person name="Yin W.B."/>
            <person name="Stadler M."/>
            <person name="Zhang X."/>
            <person name="Liu X."/>
        </authorList>
    </citation>
    <scope>NUCLEOTIDE SEQUENCE [LARGE SCALE GENOMIC DNA]</scope>
    <source>
        <strain evidence="11">W106-1 / CGMCC3.15140</strain>
    </source>
</reference>
<dbReference type="HOGENOM" id="CLU_007423_0_0_1"/>
<sequence length="888" mass="98798">MASALVVEPSLAAAPAPQTGVGARAVGRRQGRQYKCAYCSKVFKRSEHRLRHERTHTHEKPFSCRYCKKSYSRKDLVVRHERTLHAQEHNDEQSIGGSLTSPSSTQDRSPVSADDSVRPDQPPQHSQRGQNRGTRSPNSTQRSADAFSTSNVPAQPLPTPADERAPEIPGLASHEDLILPSGPDISTYLNDLNDFMFDAEDGITMYDTSAAVYTTAGNLQQIIPGSQENPEMHLEMQARQDSALLNTAASLPIPTAPSHTSTTQISSANQPDLMFTTDLNQLHHQSSSSFMGNSDVPPFLDGTCGWSAPQTAQVNGKCPDATGHVRVTQKPQRALPCLREGTPPSAPDLKLDKDVFEALSKDLACRINSNDPPQQLPNASLCHGFLGSYVECFDQHLPMIHWPTLDLKSTPSPLIFSMCSIGALYRLDRRRARIFYDLSSRAVATTLPCTQTHESFTRHGPLWAVQAKILLSMFAMLSGEEDLTSSSMNEHAFYTLVYSKQRQSLAEDNAQSMVSWANWAKRETWKRVLGAIYISSTLYMIIYGINPCFNATTDLEYEALEDEDLWKATSASDWLELRAQKAAARKSSSCTMKDVLQCILLENPEGQSNPGHVWPFAMLVLTHGVVVHIWQIVQVMQTCSQVSYLSADESNTFASRILDLGITSLGRCQSFLAGNKKDDLDLPEDSQVACPIFASRSVLRVAYSQLFKTAVSFNRFNLFAQDPSTIEVQLSLFANEPIRMKRSPQLVDVLRNMLEGLSVPVRMGYMLVRKTASFRWSVEHAAACWDTALFITKWVHCVELDTLRNMEISSTECELLAEVREILSETDIDLDQTQSLAAGMARTWAWLLRDVWVWGITPRLGAVLDQLASAYERFHKSCRTMPIGSNIQ</sequence>
<dbReference type="InParanoid" id="W3X1S0"/>
<dbReference type="OrthoDB" id="654211at2759"/>
<dbReference type="PROSITE" id="PS50157">
    <property type="entry name" value="ZINC_FINGER_C2H2_2"/>
    <property type="match status" value="2"/>
</dbReference>
<dbReference type="InterPro" id="IPR013087">
    <property type="entry name" value="Znf_C2H2_type"/>
</dbReference>
<accession>W3X1S0</accession>
<keyword evidence="6" id="KW-0539">Nucleus</keyword>
<dbReference type="Pfam" id="PF04082">
    <property type="entry name" value="Fungal_trans"/>
    <property type="match status" value="1"/>
</dbReference>
<evidence type="ECO:0000256" key="1">
    <source>
        <dbReference type="ARBA" id="ARBA00004123"/>
    </source>
</evidence>
<keyword evidence="11" id="KW-1185">Reference proteome</keyword>